<reference evidence="1" key="1">
    <citation type="submission" date="2019-07" db="EMBL/GenBank/DDBJ databases">
        <title>Whole genome shotgun sequence of Lactobacillus kefiri NBRC 15888.</title>
        <authorList>
            <person name="Hosoyama A."/>
            <person name="Uohara A."/>
            <person name="Ohji S."/>
            <person name="Ichikawa N."/>
        </authorList>
    </citation>
    <scope>NUCLEOTIDE SEQUENCE [LARGE SCALE GENOMIC DNA]</scope>
    <source>
        <strain evidence="1">NBRC 15888</strain>
    </source>
</reference>
<dbReference type="InterPro" id="IPR031552">
    <property type="entry name" value="ParE-like_toxin"/>
</dbReference>
<dbReference type="Gene3D" id="3.30.2310.20">
    <property type="entry name" value="RelE-like"/>
    <property type="match status" value="1"/>
</dbReference>
<proteinExistence type="predicted"/>
<name>A0A511DYB8_LENKE</name>
<dbReference type="RefSeq" id="WP_056981800.1">
    <property type="nucleotide sequence ID" value="NZ_BJVK01000040.1"/>
</dbReference>
<sequence length="99" mass="11641">MKKKLGYEIELPNRVKRYIKKIKDKRFKQLIVEAIFQDIPSNPEHGTVKHGDLAGIYTWNITYQKSMYRIAYSIINGKVIVIILVGSHESFYDQLKKLQ</sequence>
<keyword evidence="2" id="KW-1185">Reference proteome</keyword>
<dbReference type="STRING" id="1423764.FC95_GL001077"/>
<dbReference type="SUPFAM" id="SSF143011">
    <property type="entry name" value="RelE-like"/>
    <property type="match status" value="1"/>
</dbReference>
<dbReference type="OrthoDB" id="82378at2"/>
<evidence type="ECO:0000313" key="1">
    <source>
        <dbReference type="EMBL" id="GEL29227.1"/>
    </source>
</evidence>
<evidence type="ECO:0000313" key="2">
    <source>
        <dbReference type="Proteomes" id="UP000321893"/>
    </source>
</evidence>
<comment type="caution">
    <text evidence="1">The sequence shown here is derived from an EMBL/GenBank/DDBJ whole genome shotgun (WGS) entry which is preliminary data.</text>
</comment>
<dbReference type="InterPro" id="IPR035093">
    <property type="entry name" value="RelE/ParE_toxin_dom_sf"/>
</dbReference>
<dbReference type="Proteomes" id="UP000321893">
    <property type="component" value="Unassembled WGS sequence"/>
</dbReference>
<gene>
    <name evidence="1" type="ORF">LKE01_20470</name>
</gene>
<dbReference type="AlphaFoldDB" id="A0A511DYB8"/>
<dbReference type="Pfam" id="PF15781">
    <property type="entry name" value="ParE-like_toxin"/>
    <property type="match status" value="1"/>
</dbReference>
<dbReference type="EMBL" id="BJVK01000040">
    <property type="protein sequence ID" value="GEL29227.1"/>
    <property type="molecule type" value="Genomic_DNA"/>
</dbReference>
<organism evidence="1 2">
    <name type="scientific">Lentilactobacillus kefiri</name>
    <name type="common">Lactobacillus kefiri</name>
    <dbReference type="NCBI Taxonomy" id="33962"/>
    <lineage>
        <taxon>Bacteria</taxon>
        <taxon>Bacillati</taxon>
        <taxon>Bacillota</taxon>
        <taxon>Bacilli</taxon>
        <taxon>Lactobacillales</taxon>
        <taxon>Lactobacillaceae</taxon>
        <taxon>Lentilactobacillus</taxon>
    </lineage>
</organism>
<accession>A0A511DYB8</accession>
<protein>
    <submittedName>
        <fullName evidence="1">Uncharacterized protein</fullName>
    </submittedName>
</protein>